<keyword evidence="2" id="KW-1185">Reference proteome</keyword>
<dbReference type="EMBL" id="CM046391">
    <property type="protein sequence ID" value="KAI8561287.1"/>
    <property type="molecule type" value="Genomic_DNA"/>
</dbReference>
<reference evidence="1" key="1">
    <citation type="submission" date="2022-02" db="EMBL/GenBank/DDBJ databases">
        <title>Plant Genome Project.</title>
        <authorList>
            <person name="Zhang R.-G."/>
        </authorList>
    </citation>
    <scope>NUCLEOTIDE SEQUENCE</scope>
    <source>
        <strain evidence="1">AT1</strain>
    </source>
</reference>
<comment type="caution">
    <text evidence="1">The sequence shown here is derived from an EMBL/GenBank/DDBJ whole genome shotgun (WGS) entry which is preliminary data.</text>
</comment>
<dbReference type="Proteomes" id="UP001062846">
    <property type="component" value="Chromosome 4"/>
</dbReference>
<sequence length="102" mass="11577">MATKVKPPLLPLFFSVTLFLLSLRLLNQPHIEGKEQHAGGGDGGKGGEDLEEKYKESCPRQRRQCHRRCDGMYRERRRDEGQENSNSYFNGVAQKLGVAVNM</sequence>
<organism evidence="1 2">
    <name type="scientific">Rhododendron molle</name>
    <name type="common">Chinese azalea</name>
    <name type="synonym">Azalea mollis</name>
    <dbReference type="NCBI Taxonomy" id="49168"/>
    <lineage>
        <taxon>Eukaryota</taxon>
        <taxon>Viridiplantae</taxon>
        <taxon>Streptophyta</taxon>
        <taxon>Embryophyta</taxon>
        <taxon>Tracheophyta</taxon>
        <taxon>Spermatophyta</taxon>
        <taxon>Magnoliopsida</taxon>
        <taxon>eudicotyledons</taxon>
        <taxon>Gunneridae</taxon>
        <taxon>Pentapetalae</taxon>
        <taxon>asterids</taxon>
        <taxon>Ericales</taxon>
        <taxon>Ericaceae</taxon>
        <taxon>Ericoideae</taxon>
        <taxon>Rhodoreae</taxon>
        <taxon>Rhododendron</taxon>
    </lineage>
</organism>
<proteinExistence type="predicted"/>
<name>A0ACC0P8G2_RHOML</name>
<accession>A0ACC0P8G2</accession>
<protein>
    <submittedName>
        <fullName evidence="1">Uncharacterized protein</fullName>
    </submittedName>
</protein>
<evidence type="ECO:0000313" key="1">
    <source>
        <dbReference type="EMBL" id="KAI8561287.1"/>
    </source>
</evidence>
<gene>
    <name evidence="1" type="ORF">RHMOL_Rhmol04G0327000</name>
</gene>
<evidence type="ECO:0000313" key="2">
    <source>
        <dbReference type="Proteomes" id="UP001062846"/>
    </source>
</evidence>